<dbReference type="SUPFAM" id="SSF52540">
    <property type="entry name" value="P-loop containing nucleoside triphosphate hydrolases"/>
    <property type="match status" value="1"/>
</dbReference>
<evidence type="ECO:0000259" key="2">
    <source>
        <dbReference type="PROSITE" id="PS50837"/>
    </source>
</evidence>
<dbReference type="RefSeq" id="WP_184005819.1">
    <property type="nucleotide sequence ID" value="NZ_BAABIF010000027.1"/>
</dbReference>
<proteinExistence type="predicted"/>
<accession>A0A840Z359</accession>
<evidence type="ECO:0000313" key="4">
    <source>
        <dbReference type="Proteomes" id="UP000554342"/>
    </source>
</evidence>
<organism evidence="3 4">
    <name type="scientific">Stakelama sediminis</name>
    <dbReference type="NCBI Taxonomy" id="463200"/>
    <lineage>
        <taxon>Bacteria</taxon>
        <taxon>Pseudomonadati</taxon>
        <taxon>Pseudomonadota</taxon>
        <taxon>Alphaproteobacteria</taxon>
        <taxon>Sphingomonadales</taxon>
        <taxon>Sphingomonadaceae</taxon>
        <taxon>Stakelama</taxon>
    </lineage>
</organism>
<sequence>MRSEVPSAITGLFGPPDGVPPSPPTQTRAQLLPFAELSWENFERLCHRLAALDGNVEHCARHGRQGDAQAGIDIYARYPDGRYHCLQVKRHSNFGPAKIREAVTLFLTGDWASRADRFTLAVQSSLQSAAVQLEIERQATRLRKQGIALSTLDGEQLTERLRSHPTLVDDFFGRAWVAALLGDDIASSLGPRLDGRLFADIRAQLARIYPVHFHFIDPGSFGSVGEDEGRAALTLLERFVTPDFIVREVVSPADVVDRAPADRQVDGLALANSLSPLADTTRSSPGLTTNRSRRVNAATWTSGGDRLAVVGDAGSGKSTLLRVIALDLLHGQAKFPELAERWGGLIPLYIPFARWAAETARAGGAIGLKEIIRLTLQPLLTACLVDLLDRAIDERRVLLLVDGLDEWSEEQAARATLSMLVTTAEGHTIPAIVSGRPRGLDQIGTLPASWKRSAIAPLSRAQQAEIAARWFERYTDDAPRDDTVSAGRLRTQRFMAELAREPSLATFATVPLLLVGLITLALRGQILPRTRPTIFDQLIRVLLEVHPVSRATSAGDTQSRFRFAQDADQRRNAIARLAFAIRHDGSGAALPLQRARDLLRAHLRDPAGYAMSEQEATAAANEILAVNAETQGLIIEKSPSEVGFVHASFEEFLCAEHIGGWPFPLIEEFARNHAGDSRWRNVLVNLVAGIQRRDELDRLITIIEEPCIDELAAFARTSLLGEIGVGAAARAPATARRLGFATIDRVENGDWMPARRDALATALKALSDPALRPDTDAAIERWLPARATYRASLVTALADWPPTDALRATLWQALHDEDRGVQRAAAGTFAVMFAASDDVRQRLVDGLTRTRSLTAAIAMLESLALGWPAHADARPLFEAAAQSSNVELRLVGLLGLAENGEVDDQAKNIVLASHYFWSDASSPYQGLAGAMLLKYWPNDDALVKGALVRAAGNFDSAWDPGLATSYLLRTPVERTDVRAWILSQLATEFPFNMATHNGAWTQVGRFAAADPDIRAAVNAYWREPKHRLIHLHFLHGYVANAADDTMAALLVDLLPDAKRMDRHWIVLAMLTGWGRDHPLVKACLDQLITGPDDALIDLVALVPRLDPDPASARERLLRLGALEDVRRDLLAAGFAACGCDGRDDAAVTAILRYGHRALGIFDPAATLFRTFAQHPRVRALAIERLDAADPPLTDLAAGYADDPPIANTLQAAAAPLPSELRAQIVEFASAGAAGTVLEDVLARWRLESDAELRTRMVIAHFDKRDGATADDQAWPALLAGSLQVGPEFETQRATAFAGLIMTGGLEALAALKDRDKPIELQTGGYFNRIPSLEQLICERFEVLQQAFGDNLAERFQTFGDKNRLAEILARAPGASAAARRAFLDYADADALPPTPQALRALAAEAPASRLLLDRCLAALDAQEHSNARTAAEAEIGLILRTEFPGNEEVRDRLTERFKKSPSANSVAALAVFDPDAPALPQSFDPEHFGHELADWALGLQIAGRRADATTFGTLVQAMIARRWRSQFDAQAIANIAVEERLARDTDVVALFKGWIETAIDPSISASAARYLAAAGTFDADSRSRVGVLVAELTRVQQLPVAAYDAVAARWRTARAALLDALFAGLETS</sequence>
<dbReference type="Proteomes" id="UP000554342">
    <property type="component" value="Unassembled WGS sequence"/>
</dbReference>
<reference evidence="3 4" key="1">
    <citation type="submission" date="2020-08" db="EMBL/GenBank/DDBJ databases">
        <title>Genomic Encyclopedia of Type Strains, Phase IV (KMG-IV): sequencing the most valuable type-strain genomes for metagenomic binning, comparative biology and taxonomic classification.</title>
        <authorList>
            <person name="Goeker M."/>
        </authorList>
    </citation>
    <scope>NUCLEOTIDE SEQUENCE [LARGE SCALE GENOMIC DNA]</scope>
    <source>
        <strain evidence="3 4">DSM 27203</strain>
    </source>
</reference>
<name>A0A840Z359_9SPHN</name>
<feature type="domain" description="NACHT" evidence="2">
    <location>
        <begin position="305"/>
        <end position="437"/>
    </location>
</feature>
<keyword evidence="3" id="KW-0067">ATP-binding</keyword>
<evidence type="ECO:0000256" key="1">
    <source>
        <dbReference type="SAM" id="MobiDB-lite"/>
    </source>
</evidence>
<dbReference type="GO" id="GO:0005524">
    <property type="term" value="F:ATP binding"/>
    <property type="evidence" value="ECO:0007669"/>
    <property type="project" value="UniProtKB-KW"/>
</dbReference>
<dbReference type="PROSITE" id="PS50837">
    <property type="entry name" value="NACHT"/>
    <property type="match status" value="1"/>
</dbReference>
<dbReference type="InterPro" id="IPR011335">
    <property type="entry name" value="Restrct_endonuc-II-like"/>
</dbReference>
<dbReference type="Gene3D" id="3.40.50.300">
    <property type="entry name" value="P-loop containing nucleotide triphosphate hydrolases"/>
    <property type="match status" value="1"/>
</dbReference>
<keyword evidence="4" id="KW-1185">Reference proteome</keyword>
<dbReference type="GO" id="GO:0004519">
    <property type="term" value="F:endonuclease activity"/>
    <property type="evidence" value="ECO:0007669"/>
    <property type="project" value="InterPro"/>
</dbReference>
<comment type="caution">
    <text evidence="3">The sequence shown here is derived from an EMBL/GenBank/DDBJ whole genome shotgun (WGS) entry which is preliminary data.</text>
</comment>
<dbReference type="GO" id="GO:0003677">
    <property type="term" value="F:DNA binding"/>
    <property type="evidence" value="ECO:0007669"/>
    <property type="project" value="InterPro"/>
</dbReference>
<evidence type="ECO:0000313" key="3">
    <source>
        <dbReference type="EMBL" id="MBB5720194.1"/>
    </source>
</evidence>
<dbReference type="Pfam" id="PF05729">
    <property type="entry name" value="NACHT"/>
    <property type="match status" value="1"/>
</dbReference>
<feature type="region of interest" description="Disordered" evidence="1">
    <location>
        <begin position="1"/>
        <end position="25"/>
    </location>
</feature>
<dbReference type="GO" id="GO:0009307">
    <property type="term" value="P:DNA restriction-modification system"/>
    <property type="evidence" value="ECO:0007669"/>
    <property type="project" value="InterPro"/>
</dbReference>
<dbReference type="Pfam" id="PF04471">
    <property type="entry name" value="Mrr_cat"/>
    <property type="match status" value="1"/>
</dbReference>
<dbReference type="SUPFAM" id="SSF52980">
    <property type="entry name" value="Restriction endonuclease-like"/>
    <property type="match status" value="1"/>
</dbReference>
<protein>
    <submittedName>
        <fullName evidence="3">Energy-coupling factor transporter ATP-binding protein EcfA2</fullName>
    </submittedName>
</protein>
<dbReference type="InterPro" id="IPR027417">
    <property type="entry name" value="P-loop_NTPase"/>
</dbReference>
<keyword evidence="3" id="KW-0547">Nucleotide-binding</keyword>
<dbReference type="EMBL" id="JACIJI010000010">
    <property type="protein sequence ID" value="MBB5720194.1"/>
    <property type="molecule type" value="Genomic_DNA"/>
</dbReference>
<dbReference type="InterPro" id="IPR007111">
    <property type="entry name" value="NACHT_NTPase"/>
</dbReference>
<dbReference type="InterPro" id="IPR007560">
    <property type="entry name" value="Restrct_endonuc_IV_Mrr"/>
</dbReference>
<gene>
    <name evidence="3" type="ORF">FHR23_003157</name>
</gene>